<name>A0ABU8N9N9_9PSEU</name>
<comment type="caution">
    <text evidence="1">The sequence shown here is derived from an EMBL/GenBank/DDBJ whole genome shotgun (WGS) entry which is preliminary data.</text>
</comment>
<gene>
    <name evidence="1" type="ORF">WCD41_21910</name>
</gene>
<evidence type="ECO:0000313" key="2">
    <source>
        <dbReference type="Proteomes" id="UP001370100"/>
    </source>
</evidence>
<dbReference type="EMBL" id="JBBEGL010000006">
    <property type="protein sequence ID" value="MEJ2889130.1"/>
    <property type="molecule type" value="Genomic_DNA"/>
</dbReference>
<keyword evidence="2" id="KW-1185">Reference proteome</keyword>
<evidence type="ECO:0008006" key="3">
    <source>
        <dbReference type="Google" id="ProtNLM"/>
    </source>
</evidence>
<organism evidence="1 2">
    <name type="scientific">Actinomycetospora aeridis</name>
    <dbReference type="NCBI Taxonomy" id="3129231"/>
    <lineage>
        <taxon>Bacteria</taxon>
        <taxon>Bacillati</taxon>
        <taxon>Actinomycetota</taxon>
        <taxon>Actinomycetes</taxon>
        <taxon>Pseudonocardiales</taxon>
        <taxon>Pseudonocardiaceae</taxon>
        <taxon>Actinomycetospora</taxon>
    </lineage>
</organism>
<evidence type="ECO:0000313" key="1">
    <source>
        <dbReference type="EMBL" id="MEJ2889130.1"/>
    </source>
</evidence>
<dbReference type="RefSeq" id="WP_337716385.1">
    <property type="nucleotide sequence ID" value="NZ_JBBEGL010000006.1"/>
</dbReference>
<sequence>MAGAWEYATLEISAVGLAEDASGGASAEWQIYAIGPSDELILEEYRPYRVAWARVYAEQLNRLGQQGWELVALAGPQGALVPSAPGRAPGAAPHVVETRFVLRRPAEPSG</sequence>
<protein>
    <recommendedName>
        <fullName evidence="3">DUF4177 domain-containing protein</fullName>
    </recommendedName>
</protein>
<reference evidence="1 2" key="1">
    <citation type="submission" date="2024-03" db="EMBL/GenBank/DDBJ databases">
        <title>Actinomycetospora sp. OC33-EN06, a novel actinomycete isolated from wild orchid (Aerides multiflora).</title>
        <authorList>
            <person name="Suriyachadkun C."/>
        </authorList>
    </citation>
    <scope>NUCLEOTIDE SEQUENCE [LARGE SCALE GENOMIC DNA]</scope>
    <source>
        <strain evidence="1 2">OC33-EN06</strain>
    </source>
</reference>
<proteinExistence type="predicted"/>
<accession>A0ABU8N9N9</accession>
<dbReference type="Proteomes" id="UP001370100">
    <property type="component" value="Unassembled WGS sequence"/>
</dbReference>